<evidence type="ECO:0000313" key="2">
    <source>
        <dbReference type="EMBL" id="GEL52010.1"/>
    </source>
</evidence>
<reference evidence="2 3" key="1">
    <citation type="submission" date="2019-07" db="EMBL/GenBank/DDBJ databases">
        <title>Whole genome shotgun sequence of Asaia bogorensis NBRC 16594.</title>
        <authorList>
            <person name="Hosoyama A."/>
            <person name="Uohara A."/>
            <person name="Ohji S."/>
            <person name="Ichikawa N."/>
        </authorList>
    </citation>
    <scope>NUCLEOTIDE SEQUENCE [LARGE SCALE GENOMIC DNA]</scope>
    <source>
        <strain evidence="2 3">NBRC 16594</strain>
    </source>
</reference>
<dbReference type="Proteomes" id="UP000321287">
    <property type="component" value="Unassembled WGS sequence"/>
</dbReference>
<dbReference type="RefSeq" id="WP_062165232.1">
    <property type="nucleotide sequence ID" value="NZ_AP014690.1"/>
</dbReference>
<protein>
    <recommendedName>
        <fullName evidence="4">Flagellar assembly protein FliH</fullName>
    </recommendedName>
</protein>
<accession>A0AAN4R0R1</accession>
<evidence type="ECO:0008006" key="4">
    <source>
        <dbReference type="Google" id="ProtNLM"/>
    </source>
</evidence>
<organism evidence="2 3">
    <name type="scientific">Asaia bogorensis NBRC 16594</name>
    <dbReference type="NCBI Taxonomy" id="1231624"/>
    <lineage>
        <taxon>Bacteria</taxon>
        <taxon>Pseudomonadati</taxon>
        <taxon>Pseudomonadota</taxon>
        <taxon>Alphaproteobacteria</taxon>
        <taxon>Acetobacterales</taxon>
        <taxon>Acetobacteraceae</taxon>
        <taxon>Asaia</taxon>
    </lineage>
</organism>
<feature type="region of interest" description="Disordered" evidence="1">
    <location>
        <begin position="1"/>
        <end position="58"/>
    </location>
</feature>
<sequence>MRDFVPFSLKSRREDHASNADTATLPLARHLVDFDAKPMPPAPPPATDQSDSAPADGQAKPLVSLAQDEIDALQRAAYDAGFAAGAASEQARAEAILSSTLADMIRQNEDVCARHFGLAQKAGEIFAEALVDIVSALTRLPPEQLNGIHRDLLQDAIDLILGSETVVEVTCTADDEVRLRSAISQPDKIRFEPCAVPGDSRIRISTETNTIVLDPEEWRRKAIEKVLTSLNSLQRSPTASPKTTNGP</sequence>
<comment type="caution">
    <text evidence="2">The sequence shown here is derived from an EMBL/GenBank/DDBJ whole genome shotgun (WGS) entry which is preliminary data.</text>
</comment>
<evidence type="ECO:0000313" key="3">
    <source>
        <dbReference type="Proteomes" id="UP000321287"/>
    </source>
</evidence>
<gene>
    <name evidence="2" type="ORF">ABO01nite_00170</name>
</gene>
<name>A0AAN4R0R1_9PROT</name>
<dbReference type="EMBL" id="BJVS01000001">
    <property type="protein sequence ID" value="GEL52010.1"/>
    <property type="molecule type" value="Genomic_DNA"/>
</dbReference>
<dbReference type="KEGG" id="abg:Asbog_02310"/>
<dbReference type="AlphaFoldDB" id="A0AAN4R0R1"/>
<dbReference type="GeneID" id="78227324"/>
<feature type="compositionally biased region" description="Low complexity" evidence="1">
    <location>
        <begin position="47"/>
        <end position="56"/>
    </location>
</feature>
<proteinExistence type="predicted"/>
<keyword evidence="3" id="KW-1185">Reference proteome</keyword>
<evidence type="ECO:0000256" key="1">
    <source>
        <dbReference type="SAM" id="MobiDB-lite"/>
    </source>
</evidence>